<reference evidence="1" key="1">
    <citation type="submission" date="2022-07" db="EMBL/GenBank/DDBJ databases">
        <title>Phylogenomic reconstructions and comparative analyses of Kickxellomycotina fungi.</title>
        <authorList>
            <person name="Reynolds N.K."/>
            <person name="Stajich J.E."/>
            <person name="Barry K."/>
            <person name="Grigoriev I.V."/>
            <person name="Crous P."/>
            <person name="Smith M.E."/>
        </authorList>
    </citation>
    <scope>NUCLEOTIDE SEQUENCE</scope>
    <source>
        <strain evidence="1">NRRL 5244</strain>
    </source>
</reference>
<name>A0ACC1J124_9FUNG</name>
<sequence>MVHGLPGKQWGHTHQGKGMARALVEQADVIVTGRELREHRHGLYPRIKPYHALLLLGDTDALRQQLLFADASPTLVAVIERATPTKTLAMLHTLVDCSFAQLCRLVAHLVYWNVARVVCPVNLGYTYIPTLEQLAPALISQFNSQGFRLCSLPKLLALLHPPRPVIHVLEALGLNEKPKPSSSAKDDGGRDLIRHERRAELREMIVFLLRQGAVAQFHTWPILLVPNYVKFDLDQEQFVSLALAWFSTLYTEHPDLLGAFPQSLLNSGEIEKWAYGLKHDREAGDDVGAAFRQVEYQAVMCKVMCKIALRRVRDKWIERMHEKHGQELRRMERQMAEEEQKVNAFCARLEQQKFDVWGQTKIRFSTYIEMQTRQRSKALDEDGPPVFTAHNPDMATFTREVVEKYVTF</sequence>
<accession>A0ACC1J124</accession>
<feature type="non-terminal residue" evidence="1">
    <location>
        <position position="408"/>
    </location>
</feature>
<evidence type="ECO:0000313" key="1">
    <source>
        <dbReference type="EMBL" id="KAJ1933501.1"/>
    </source>
</evidence>
<comment type="caution">
    <text evidence="1">The sequence shown here is derived from an EMBL/GenBank/DDBJ whole genome shotgun (WGS) entry which is preliminary data.</text>
</comment>
<evidence type="ECO:0000313" key="2">
    <source>
        <dbReference type="Proteomes" id="UP001150603"/>
    </source>
</evidence>
<protein>
    <submittedName>
        <fullName evidence="1">Nitrogen permease regulator 3</fullName>
    </submittedName>
</protein>
<gene>
    <name evidence="1" type="primary">npr3_1</name>
    <name evidence="1" type="ORF">FBU59_006006</name>
</gene>
<keyword evidence="2" id="KW-1185">Reference proteome</keyword>
<dbReference type="Proteomes" id="UP001150603">
    <property type="component" value="Unassembled WGS sequence"/>
</dbReference>
<proteinExistence type="predicted"/>
<organism evidence="1 2">
    <name type="scientific">Linderina macrospora</name>
    <dbReference type="NCBI Taxonomy" id="4868"/>
    <lineage>
        <taxon>Eukaryota</taxon>
        <taxon>Fungi</taxon>
        <taxon>Fungi incertae sedis</taxon>
        <taxon>Zoopagomycota</taxon>
        <taxon>Kickxellomycotina</taxon>
        <taxon>Kickxellomycetes</taxon>
        <taxon>Kickxellales</taxon>
        <taxon>Kickxellaceae</taxon>
        <taxon>Linderina</taxon>
    </lineage>
</organism>
<dbReference type="EMBL" id="JANBPW010005043">
    <property type="protein sequence ID" value="KAJ1933501.1"/>
    <property type="molecule type" value="Genomic_DNA"/>
</dbReference>